<dbReference type="Proteomes" id="UP000186917">
    <property type="component" value="Unassembled WGS sequence"/>
</dbReference>
<dbReference type="GO" id="GO:0005886">
    <property type="term" value="C:plasma membrane"/>
    <property type="evidence" value="ECO:0007669"/>
    <property type="project" value="UniProtKB-SubCell"/>
</dbReference>
<keyword evidence="9" id="KW-0418">Kinase</keyword>
<dbReference type="InterPro" id="IPR000014">
    <property type="entry name" value="PAS"/>
</dbReference>
<dbReference type="InterPro" id="IPR035965">
    <property type="entry name" value="PAS-like_dom_sf"/>
</dbReference>
<feature type="modified residue" description="4-aspartylphosphate" evidence="15">
    <location>
        <position position="986"/>
    </location>
</feature>
<keyword evidence="8" id="KW-0547">Nucleotide-binding</keyword>
<dbReference type="PROSITE" id="PS50109">
    <property type="entry name" value="HIS_KIN"/>
    <property type="match status" value="1"/>
</dbReference>
<dbReference type="InterPro" id="IPR036890">
    <property type="entry name" value="HATPase_C_sf"/>
</dbReference>
<evidence type="ECO:0000256" key="6">
    <source>
        <dbReference type="ARBA" id="ARBA00022679"/>
    </source>
</evidence>
<dbReference type="InterPro" id="IPR003018">
    <property type="entry name" value="GAF"/>
</dbReference>
<dbReference type="GO" id="GO:0006355">
    <property type="term" value="P:regulation of DNA-templated transcription"/>
    <property type="evidence" value="ECO:0007669"/>
    <property type="project" value="InterPro"/>
</dbReference>
<dbReference type="NCBIfam" id="TIGR00229">
    <property type="entry name" value="sensory_box"/>
    <property type="match status" value="2"/>
</dbReference>
<evidence type="ECO:0000313" key="20">
    <source>
        <dbReference type="EMBL" id="SIS94459.1"/>
    </source>
</evidence>
<keyword evidence="10" id="KW-0067">ATP-binding</keyword>
<feature type="domain" description="HPt" evidence="19">
    <location>
        <begin position="1075"/>
        <end position="1172"/>
    </location>
</feature>
<dbReference type="SMART" id="SM00387">
    <property type="entry name" value="HATPase_c"/>
    <property type="match status" value="1"/>
</dbReference>
<dbReference type="KEGG" id="fln:FLA_3162"/>
<comment type="subcellular location">
    <subcellularLocation>
        <location evidence="2">Cell membrane</location>
        <topology evidence="2">Multi-pass membrane protein</topology>
    </subcellularLocation>
</comment>
<dbReference type="SUPFAM" id="SSF55785">
    <property type="entry name" value="PYP-like sensor domain (PAS domain)"/>
    <property type="match status" value="3"/>
</dbReference>
<evidence type="ECO:0000259" key="17">
    <source>
        <dbReference type="PROSITE" id="PS50110"/>
    </source>
</evidence>
<comment type="catalytic activity">
    <reaction evidence="1">
        <text>ATP + protein L-histidine = ADP + protein N-phospho-L-histidine.</text>
        <dbReference type="EC" id="2.7.13.3"/>
    </reaction>
</comment>
<dbReference type="Pfam" id="PF08447">
    <property type="entry name" value="PAS_3"/>
    <property type="match status" value="1"/>
</dbReference>
<evidence type="ECO:0000256" key="5">
    <source>
        <dbReference type="ARBA" id="ARBA00022553"/>
    </source>
</evidence>
<evidence type="ECO:0000259" key="19">
    <source>
        <dbReference type="PROSITE" id="PS50894"/>
    </source>
</evidence>
<organism evidence="20 21">
    <name type="scientific">Filimonas lacunae</name>
    <dbReference type="NCBI Taxonomy" id="477680"/>
    <lineage>
        <taxon>Bacteria</taxon>
        <taxon>Pseudomonadati</taxon>
        <taxon>Bacteroidota</taxon>
        <taxon>Chitinophagia</taxon>
        <taxon>Chitinophagales</taxon>
        <taxon>Chitinophagaceae</taxon>
        <taxon>Filimonas</taxon>
    </lineage>
</organism>
<dbReference type="InterPro" id="IPR013655">
    <property type="entry name" value="PAS_fold_3"/>
</dbReference>
<keyword evidence="12" id="KW-0902">Two-component regulatory system</keyword>
<keyword evidence="13" id="KW-0472">Membrane</keyword>
<feature type="domain" description="PAS" evidence="18">
    <location>
        <begin position="286"/>
        <end position="356"/>
    </location>
</feature>
<keyword evidence="5 15" id="KW-0597">Phosphoprotein</keyword>
<feature type="domain" description="Response regulatory" evidence="17">
    <location>
        <begin position="935"/>
        <end position="1052"/>
    </location>
</feature>
<dbReference type="Gene3D" id="3.40.50.2300">
    <property type="match status" value="2"/>
</dbReference>
<dbReference type="SUPFAM" id="SSF47384">
    <property type="entry name" value="Homodimeric domain of signal transducing histidine kinase"/>
    <property type="match status" value="1"/>
</dbReference>
<dbReference type="Gene3D" id="3.30.450.20">
    <property type="entry name" value="PAS domain"/>
    <property type="match status" value="3"/>
</dbReference>
<dbReference type="InterPro" id="IPR001789">
    <property type="entry name" value="Sig_transdc_resp-reg_receiver"/>
</dbReference>
<dbReference type="SMART" id="SM00448">
    <property type="entry name" value="REC"/>
    <property type="match status" value="2"/>
</dbReference>
<evidence type="ECO:0000256" key="2">
    <source>
        <dbReference type="ARBA" id="ARBA00004651"/>
    </source>
</evidence>
<dbReference type="FunFam" id="1.10.287.130:FF:000003">
    <property type="entry name" value="Histidine kinase"/>
    <property type="match status" value="1"/>
</dbReference>
<gene>
    <name evidence="20" type="ORF">SAMN05421788_102234</name>
</gene>
<feature type="domain" description="Histidine kinase" evidence="16">
    <location>
        <begin position="554"/>
        <end position="776"/>
    </location>
</feature>
<dbReference type="InterPro" id="IPR005467">
    <property type="entry name" value="His_kinase_dom"/>
</dbReference>
<accession>A0A173MI11</accession>
<dbReference type="Pfam" id="PF13185">
    <property type="entry name" value="GAF_2"/>
    <property type="match status" value="1"/>
</dbReference>
<evidence type="ECO:0000256" key="12">
    <source>
        <dbReference type="ARBA" id="ARBA00023012"/>
    </source>
</evidence>
<evidence type="ECO:0000259" key="16">
    <source>
        <dbReference type="PROSITE" id="PS50109"/>
    </source>
</evidence>
<evidence type="ECO:0000256" key="9">
    <source>
        <dbReference type="ARBA" id="ARBA00022777"/>
    </source>
</evidence>
<keyword evidence="4" id="KW-1003">Cell membrane</keyword>
<dbReference type="CDD" id="cd00082">
    <property type="entry name" value="HisKA"/>
    <property type="match status" value="1"/>
</dbReference>
<dbReference type="GO" id="GO:0000155">
    <property type="term" value="F:phosphorelay sensor kinase activity"/>
    <property type="evidence" value="ECO:0007669"/>
    <property type="project" value="InterPro"/>
</dbReference>
<dbReference type="SMART" id="SM00091">
    <property type="entry name" value="PAS"/>
    <property type="match status" value="2"/>
</dbReference>
<dbReference type="AlphaFoldDB" id="A0A173MI11"/>
<dbReference type="Gene3D" id="3.30.450.40">
    <property type="match status" value="1"/>
</dbReference>
<dbReference type="CDD" id="cd16922">
    <property type="entry name" value="HATPase_EvgS-ArcB-TorS-like"/>
    <property type="match status" value="1"/>
</dbReference>
<dbReference type="Pfam" id="PF00512">
    <property type="entry name" value="HisKA"/>
    <property type="match status" value="1"/>
</dbReference>
<dbReference type="InterPro" id="IPR036097">
    <property type="entry name" value="HisK_dim/P_sf"/>
</dbReference>
<dbReference type="CDD" id="cd17546">
    <property type="entry name" value="REC_hyHK_CKI1_RcsC-like"/>
    <property type="match status" value="2"/>
</dbReference>
<feature type="modified residue" description="Phosphohistidine" evidence="14">
    <location>
        <position position="1114"/>
    </location>
</feature>
<dbReference type="SMART" id="SM00065">
    <property type="entry name" value="GAF"/>
    <property type="match status" value="1"/>
</dbReference>
<keyword evidence="11" id="KW-1133">Transmembrane helix</keyword>
<evidence type="ECO:0000256" key="8">
    <source>
        <dbReference type="ARBA" id="ARBA00022741"/>
    </source>
</evidence>
<protein>
    <recommendedName>
        <fullName evidence="3">histidine kinase</fullName>
        <ecNumber evidence="3">2.7.13.3</ecNumber>
    </recommendedName>
</protein>
<dbReference type="SUPFAM" id="SSF47226">
    <property type="entry name" value="Histidine-containing phosphotransfer domain, HPT domain"/>
    <property type="match status" value="1"/>
</dbReference>
<evidence type="ECO:0000256" key="14">
    <source>
        <dbReference type="PROSITE-ProRule" id="PRU00110"/>
    </source>
</evidence>
<dbReference type="SUPFAM" id="SSF55874">
    <property type="entry name" value="ATPase domain of HSP90 chaperone/DNA topoisomerase II/histidine kinase"/>
    <property type="match status" value="1"/>
</dbReference>
<sequence length="1172" mass="132174">MKKNSQQNNEKSRLAALRSYQVLNAWREPEFDRFALLASLICEAPAAALSLVDEHDVHFKATYGCNFTSVPRNNSFCQYTIQEKGLLYIEDIRKDKRFQHLSENESSYVFYAGYPLIDAQGHALGALCAMDEKPRSLTEAQKKALQVLAEQATAFIAERRSKKEVNSFEKLFNLANDLVCVAGTDGYFKKINPAFTALLGWDEQYLLQHKIEQLVHPDDSERTRIELEKIGGGKACIHFTNRYRTNNDTYVSLEWVSNIDPVSGNIYAIARDVSDEVKKERKLRASEKSFRDFFESSQGLMCTHDLKGNFISINLAGAQILGYTREDLLKKSLYDIIPEERHKGLQLYLDGIVSKGKARGIMQTLHKDGYKKIWLFQNVLEHTADGTPYVIGNATDITQAYYLEEDLKRTKEMMEQSSSLAGVGAWEVNLIKRTVFWSEEVRRIHETTSDFQPDFESTLLFYREGASRDRMLAAVNKAVETGESWDLEVEITTHGGNRRWVRTIGHAAFAKGKCVRIFGAIQDVDHIYLQREELKKAKRTAEDASLAKSEFLANMSHEIRTPLNGIIGFTDLVLKSQLNESQQQYLSIVNQSANALLSIINDILDFSKIEAGKLELNIEKCDLFGVVSEAADVVAFQAQQKGLEVLLNVQHDLPRYVQADALRVKQVLINLLGNAVKFTDSGEVELKIDAVRHIAPHKMQFCFQVRDTGIGIAKEKQQVIYEAFLQEDASTTKKYGGTGLGLAISNKLLGMMGSKLQLNSTPGDGSTFYFDIVLETEADNALPEVNLDVLKRVLIVDDNESNRMIVKQMLLLKDIASQEARNGFEALQFLAMGERYDAILMDYHMPYLNGIETIRQIRDAFKDRAENTPILLLQSSSDDEIITRQCEELQVNKRLVKPIKMQDLYNSLSKLTAAEKAPVEPVTTANITVIDVPLKVMIAEDNRVNMLLAQTIVKRLIPDVSIIEARNGIEAVEKYKSAAPDIILMDIQMPQMNGYEATIKIRQMQKVHTPIIALTAANVKGEREHCLEIGMDDYITKPFVEEALMPVLTQLVRRIKQQPKNHIDIPLLKEMLGDDESFLKELLAVSAAELQKSDSLLVNYAQLGQYNELKATAHKLYGTCVSSGMRELAGLAKKIELLTADEYPHSVTLVENAHDEIQLLLQEVKEYLEPAS</sequence>
<evidence type="ECO:0000256" key="1">
    <source>
        <dbReference type="ARBA" id="ARBA00000085"/>
    </source>
</evidence>
<dbReference type="SUPFAM" id="SSF52172">
    <property type="entry name" value="CheY-like"/>
    <property type="match status" value="2"/>
</dbReference>
<dbReference type="InterPro" id="IPR011006">
    <property type="entry name" value="CheY-like_superfamily"/>
</dbReference>
<evidence type="ECO:0000256" key="15">
    <source>
        <dbReference type="PROSITE-ProRule" id="PRU00169"/>
    </source>
</evidence>
<dbReference type="PROSITE" id="PS50110">
    <property type="entry name" value="RESPONSE_REGULATORY"/>
    <property type="match status" value="2"/>
</dbReference>
<dbReference type="InterPro" id="IPR008207">
    <property type="entry name" value="Sig_transdc_His_kin_Hpt_dom"/>
</dbReference>
<evidence type="ECO:0000256" key="11">
    <source>
        <dbReference type="ARBA" id="ARBA00022989"/>
    </source>
</evidence>
<dbReference type="SUPFAM" id="SSF55781">
    <property type="entry name" value="GAF domain-like"/>
    <property type="match status" value="1"/>
</dbReference>
<keyword evidence="21" id="KW-1185">Reference proteome</keyword>
<evidence type="ECO:0000259" key="18">
    <source>
        <dbReference type="PROSITE" id="PS50112"/>
    </source>
</evidence>
<dbReference type="Pfam" id="PF00072">
    <property type="entry name" value="Response_reg"/>
    <property type="match status" value="2"/>
</dbReference>
<evidence type="ECO:0000313" key="21">
    <source>
        <dbReference type="Proteomes" id="UP000186917"/>
    </source>
</evidence>
<evidence type="ECO:0000256" key="4">
    <source>
        <dbReference type="ARBA" id="ARBA00022475"/>
    </source>
</evidence>
<dbReference type="Pfam" id="PF02518">
    <property type="entry name" value="HATPase_c"/>
    <property type="match status" value="1"/>
</dbReference>
<dbReference type="Gene3D" id="1.20.120.160">
    <property type="entry name" value="HPT domain"/>
    <property type="match status" value="1"/>
</dbReference>
<keyword evidence="7" id="KW-0812">Transmembrane</keyword>
<dbReference type="EC" id="2.7.13.3" evidence="3"/>
<proteinExistence type="predicted"/>
<dbReference type="PROSITE" id="PS50894">
    <property type="entry name" value="HPT"/>
    <property type="match status" value="1"/>
</dbReference>
<dbReference type="PRINTS" id="PR00344">
    <property type="entry name" value="BCTRLSENSOR"/>
</dbReference>
<dbReference type="PANTHER" id="PTHR45339:SF1">
    <property type="entry name" value="HYBRID SIGNAL TRANSDUCTION HISTIDINE KINASE J"/>
    <property type="match status" value="1"/>
</dbReference>
<dbReference type="InterPro" id="IPR003661">
    <property type="entry name" value="HisK_dim/P_dom"/>
</dbReference>
<dbReference type="InterPro" id="IPR003594">
    <property type="entry name" value="HATPase_dom"/>
</dbReference>
<dbReference type="OrthoDB" id="9811889at2"/>
<dbReference type="PANTHER" id="PTHR45339">
    <property type="entry name" value="HYBRID SIGNAL TRANSDUCTION HISTIDINE KINASE J"/>
    <property type="match status" value="1"/>
</dbReference>
<keyword evidence="6" id="KW-0808">Transferase</keyword>
<evidence type="ECO:0000256" key="13">
    <source>
        <dbReference type="ARBA" id="ARBA00023136"/>
    </source>
</evidence>
<dbReference type="Pfam" id="PF01627">
    <property type="entry name" value="Hpt"/>
    <property type="match status" value="1"/>
</dbReference>
<reference evidence="21" key="1">
    <citation type="submission" date="2017-01" db="EMBL/GenBank/DDBJ databases">
        <authorList>
            <person name="Varghese N."/>
            <person name="Submissions S."/>
        </authorList>
    </citation>
    <scope>NUCLEOTIDE SEQUENCE [LARGE SCALE GENOMIC DNA]</scope>
    <source>
        <strain evidence="21">DSM 21054</strain>
    </source>
</reference>
<dbReference type="InterPro" id="IPR004358">
    <property type="entry name" value="Sig_transdc_His_kin-like_C"/>
</dbReference>
<dbReference type="InterPro" id="IPR013767">
    <property type="entry name" value="PAS_fold"/>
</dbReference>
<dbReference type="FunFam" id="3.30.565.10:FF:000010">
    <property type="entry name" value="Sensor histidine kinase RcsC"/>
    <property type="match status" value="1"/>
</dbReference>
<dbReference type="Gene3D" id="1.10.287.130">
    <property type="match status" value="1"/>
</dbReference>
<dbReference type="InterPro" id="IPR036641">
    <property type="entry name" value="HPT_dom_sf"/>
</dbReference>
<dbReference type="STRING" id="477680.SAMN05421788_102234"/>
<dbReference type="Gene3D" id="3.30.565.10">
    <property type="entry name" value="Histidine kinase-like ATPase, C-terminal domain"/>
    <property type="match status" value="1"/>
</dbReference>
<dbReference type="EMBL" id="FTOR01000002">
    <property type="protein sequence ID" value="SIS94459.1"/>
    <property type="molecule type" value="Genomic_DNA"/>
</dbReference>
<evidence type="ECO:0000256" key="3">
    <source>
        <dbReference type="ARBA" id="ARBA00012438"/>
    </source>
</evidence>
<dbReference type="InterPro" id="IPR029016">
    <property type="entry name" value="GAF-like_dom_sf"/>
</dbReference>
<name>A0A173MI11_9BACT</name>
<dbReference type="PROSITE" id="PS50112">
    <property type="entry name" value="PAS"/>
    <property type="match status" value="2"/>
</dbReference>
<evidence type="ECO:0000256" key="10">
    <source>
        <dbReference type="ARBA" id="ARBA00022840"/>
    </source>
</evidence>
<evidence type="ECO:0000256" key="7">
    <source>
        <dbReference type="ARBA" id="ARBA00022692"/>
    </source>
</evidence>
<dbReference type="SMART" id="SM00388">
    <property type="entry name" value="HisKA"/>
    <property type="match status" value="1"/>
</dbReference>
<dbReference type="Pfam" id="PF00989">
    <property type="entry name" value="PAS"/>
    <property type="match status" value="1"/>
</dbReference>
<feature type="domain" description="Response regulatory" evidence="17">
    <location>
        <begin position="792"/>
        <end position="912"/>
    </location>
</feature>
<feature type="domain" description="PAS" evidence="18">
    <location>
        <begin position="164"/>
        <end position="234"/>
    </location>
</feature>
<dbReference type="RefSeq" id="WP_076377842.1">
    <property type="nucleotide sequence ID" value="NZ_AP017422.1"/>
</dbReference>
<dbReference type="CDD" id="cd00130">
    <property type="entry name" value="PAS"/>
    <property type="match status" value="2"/>
</dbReference>
<dbReference type="GO" id="GO:0005524">
    <property type="term" value="F:ATP binding"/>
    <property type="evidence" value="ECO:0007669"/>
    <property type="project" value="UniProtKB-KW"/>
</dbReference>
<feature type="modified residue" description="4-aspartylphosphate" evidence="15">
    <location>
        <position position="842"/>
    </location>
</feature>